<comment type="caution">
    <text evidence="6">The sequence shown here is derived from an EMBL/GenBank/DDBJ whole genome shotgun (WGS) entry which is preliminary data.</text>
</comment>
<dbReference type="RefSeq" id="WP_066853013.1">
    <property type="nucleotide sequence ID" value="NZ_JXMS01000005.1"/>
</dbReference>
<dbReference type="Gene3D" id="3.90.76.10">
    <property type="entry name" value="Dipeptide-binding Protein, Domain 1"/>
    <property type="match status" value="1"/>
</dbReference>
<dbReference type="PATRIC" id="fig|1560234.3.peg.2841"/>
<dbReference type="PANTHER" id="PTHR30290">
    <property type="entry name" value="PERIPLASMIC BINDING COMPONENT OF ABC TRANSPORTER"/>
    <property type="match status" value="1"/>
</dbReference>
<dbReference type="GO" id="GO:0043190">
    <property type="term" value="C:ATP-binding cassette (ABC) transporter complex"/>
    <property type="evidence" value="ECO:0007669"/>
    <property type="project" value="InterPro"/>
</dbReference>
<organism evidence="6 7">
    <name type="scientific">Halodesulfovibrio spirochaetisodalis</name>
    <dbReference type="NCBI Taxonomy" id="1560234"/>
    <lineage>
        <taxon>Bacteria</taxon>
        <taxon>Pseudomonadati</taxon>
        <taxon>Thermodesulfobacteriota</taxon>
        <taxon>Desulfovibrionia</taxon>
        <taxon>Desulfovibrionales</taxon>
        <taxon>Desulfovibrionaceae</taxon>
        <taxon>Halodesulfovibrio</taxon>
    </lineage>
</organism>
<comment type="similarity">
    <text evidence="1">Belongs to the bacterial solute-binding protein 5 family.</text>
</comment>
<evidence type="ECO:0000256" key="4">
    <source>
        <dbReference type="SAM" id="SignalP"/>
    </source>
</evidence>
<dbReference type="OrthoDB" id="5469165at2"/>
<feature type="chain" id="PRO_5008600697" evidence="4">
    <location>
        <begin position="25"/>
        <end position="523"/>
    </location>
</feature>
<keyword evidence="2" id="KW-0813">Transport</keyword>
<dbReference type="EMBL" id="JXMS01000005">
    <property type="protein sequence ID" value="OBQ55218.1"/>
    <property type="molecule type" value="Genomic_DNA"/>
</dbReference>
<dbReference type="Gene3D" id="3.10.105.10">
    <property type="entry name" value="Dipeptide-binding Protein, Domain 3"/>
    <property type="match status" value="1"/>
</dbReference>
<evidence type="ECO:0000259" key="5">
    <source>
        <dbReference type="Pfam" id="PF00496"/>
    </source>
</evidence>
<feature type="signal peptide" evidence="4">
    <location>
        <begin position="1"/>
        <end position="24"/>
    </location>
</feature>
<name>A0A1B7XI85_9BACT</name>
<dbReference type="Proteomes" id="UP000091979">
    <property type="component" value="Unassembled WGS sequence"/>
</dbReference>
<evidence type="ECO:0000313" key="7">
    <source>
        <dbReference type="Proteomes" id="UP000091979"/>
    </source>
</evidence>
<dbReference type="PANTHER" id="PTHR30290:SF9">
    <property type="entry name" value="OLIGOPEPTIDE-BINDING PROTEIN APPA"/>
    <property type="match status" value="1"/>
</dbReference>
<dbReference type="GO" id="GO:1904680">
    <property type="term" value="F:peptide transmembrane transporter activity"/>
    <property type="evidence" value="ECO:0007669"/>
    <property type="project" value="TreeGrafter"/>
</dbReference>
<dbReference type="CDD" id="cd08498">
    <property type="entry name" value="PBP2_NikA_DppA_OppA_like_2"/>
    <property type="match status" value="1"/>
</dbReference>
<dbReference type="STRING" id="1560234.SP90_04450"/>
<dbReference type="GO" id="GO:0015833">
    <property type="term" value="P:peptide transport"/>
    <property type="evidence" value="ECO:0007669"/>
    <property type="project" value="TreeGrafter"/>
</dbReference>
<dbReference type="GO" id="GO:0030288">
    <property type="term" value="C:outer membrane-bounded periplasmic space"/>
    <property type="evidence" value="ECO:0007669"/>
    <property type="project" value="UniProtKB-ARBA"/>
</dbReference>
<feature type="domain" description="Solute-binding protein family 5" evidence="5">
    <location>
        <begin position="68"/>
        <end position="438"/>
    </location>
</feature>
<dbReference type="InterPro" id="IPR030678">
    <property type="entry name" value="Peptide/Ni-bd"/>
</dbReference>
<protein>
    <submittedName>
        <fullName evidence="6">ABC transporter substrate-binding protein</fullName>
    </submittedName>
</protein>
<dbReference type="PIRSF" id="PIRSF002741">
    <property type="entry name" value="MppA"/>
    <property type="match status" value="1"/>
</dbReference>
<gene>
    <name evidence="6" type="ORF">SP90_04450</name>
</gene>
<dbReference type="SUPFAM" id="SSF53850">
    <property type="entry name" value="Periplasmic binding protein-like II"/>
    <property type="match status" value="1"/>
</dbReference>
<reference evidence="6 7" key="1">
    <citation type="submission" date="2015-01" db="EMBL/GenBank/DDBJ databases">
        <title>Desulfovibrio sp. JC271 draft genome sequence.</title>
        <authorList>
            <person name="Shivani Y."/>
            <person name="Subhash Y."/>
            <person name="Sasikala C."/>
            <person name="Ramana C.V."/>
        </authorList>
    </citation>
    <scope>NUCLEOTIDE SEQUENCE [LARGE SCALE GENOMIC DNA]</scope>
    <source>
        <strain evidence="6 7">JC271</strain>
    </source>
</reference>
<evidence type="ECO:0000313" key="6">
    <source>
        <dbReference type="EMBL" id="OBQ55218.1"/>
    </source>
</evidence>
<accession>A0A1B7XI85</accession>
<dbReference type="AlphaFoldDB" id="A0A1B7XI85"/>
<dbReference type="Gene3D" id="3.40.190.10">
    <property type="entry name" value="Periplasmic binding protein-like II"/>
    <property type="match status" value="1"/>
</dbReference>
<evidence type="ECO:0000256" key="1">
    <source>
        <dbReference type="ARBA" id="ARBA00005695"/>
    </source>
</evidence>
<proteinExistence type="inferred from homology"/>
<sequence>MRNKFMALVTVCMLLLVCAAGASAETLTIGLKGEPTSLDPHFHNVNANNEQAIYVFDKLIRQDSRQNLMPGLAVSWIPVSDNVWEFELRKGVTFHDGSPFTAEDVKFTIERIPTVPNSPSSFTGMVSAIKKIEIVDPHTIRFHTEGPAPLLPRNMATFNVVSKKYGKGASTADFNSGKAAIGTGPYKLVEWKRGDHITYKRNDNYWGVKQPWETIIAKPITNDGTRVAALKSGDVDIINFVPPADVAHLSKDSKLTLSKSPSTRLIYLHLDSDRNDTPMVTDNNGKKIKNPMKDVRVRKAISKAINRKAIAARIMDGLAVPAAQMLPEGYEGTSKTLKPEAYDPKGAKALLAEAGYPDGFKITIHGPNDRYVNDGDIAQAVAQMLTKVGIKTEVNTMPKSVYFGKASALEFSLMLVGWATDTGEHSNCLGALLHTYDKDKGFGSANRGRYSNPKVDKLLEQALVTVDPARHNALLVEAVETGMNDIGIVPIHYQVNVWAMKKGLDYNGRTDGYTLPREVSETK</sequence>
<keyword evidence="7" id="KW-1185">Reference proteome</keyword>
<evidence type="ECO:0000256" key="3">
    <source>
        <dbReference type="ARBA" id="ARBA00022729"/>
    </source>
</evidence>
<dbReference type="Pfam" id="PF00496">
    <property type="entry name" value="SBP_bac_5"/>
    <property type="match status" value="1"/>
</dbReference>
<keyword evidence="3 4" id="KW-0732">Signal</keyword>
<evidence type="ECO:0000256" key="2">
    <source>
        <dbReference type="ARBA" id="ARBA00022448"/>
    </source>
</evidence>
<dbReference type="InterPro" id="IPR039424">
    <property type="entry name" value="SBP_5"/>
</dbReference>
<dbReference type="InterPro" id="IPR000914">
    <property type="entry name" value="SBP_5_dom"/>
</dbReference>